<dbReference type="PANTHER" id="PTHR46640:SF1">
    <property type="entry name" value="FUNGAL LIPASE-LIKE DOMAIN-CONTAINING PROTEIN-RELATED"/>
    <property type="match status" value="1"/>
</dbReference>
<dbReference type="AlphaFoldDB" id="A0A3D8T183"/>
<keyword evidence="2" id="KW-0378">Hydrolase</keyword>
<dbReference type="EMBL" id="PDLN01000002">
    <property type="protein sequence ID" value="RDW92294.1"/>
    <property type="molecule type" value="Genomic_DNA"/>
</dbReference>
<evidence type="ECO:0000313" key="4">
    <source>
        <dbReference type="EMBL" id="RDW92294.1"/>
    </source>
</evidence>
<dbReference type="InterPro" id="IPR051299">
    <property type="entry name" value="AB_hydrolase_lip/est"/>
</dbReference>
<dbReference type="Proteomes" id="UP000256328">
    <property type="component" value="Unassembled WGS sequence"/>
</dbReference>
<reference evidence="4 5" key="1">
    <citation type="journal article" date="2018" name="IMA Fungus">
        <title>IMA Genome-F 9: Draft genome sequence of Annulohypoxylon stygium, Aspergillus mulundensis, Berkeleyomyces basicola (syn. Thielaviopsis basicola), Ceratocystis smalleyi, two Cercospora beticola strains, Coleophoma cylindrospora, Fusarium fracticaudum, Phialophora cf. hyalina, and Morchella septimelata.</title>
        <authorList>
            <person name="Wingfield B.D."/>
            <person name="Bills G.F."/>
            <person name="Dong Y."/>
            <person name="Huang W."/>
            <person name="Nel W.J."/>
            <person name="Swalarsk-Parry B.S."/>
            <person name="Vaghefi N."/>
            <person name="Wilken P.M."/>
            <person name="An Z."/>
            <person name="de Beer Z.W."/>
            <person name="De Vos L."/>
            <person name="Chen L."/>
            <person name="Duong T.A."/>
            <person name="Gao Y."/>
            <person name="Hammerbacher A."/>
            <person name="Kikkert J.R."/>
            <person name="Li Y."/>
            <person name="Li H."/>
            <person name="Li K."/>
            <person name="Li Q."/>
            <person name="Liu X."/>
            <person name="Ma X."/>
            <person name="Naidoo K."/>
            <person name="Pethybridge S.J."/>
            <person name="Sun J."/>
            <person name="Steenkamp E.T."/>
            <person name="van der Nest M.A."/>
            <person name="van Wyk S."/>
            <person name="Wingfield M.J."/>
            <person name="Xiong C."/>
            <person name="Yue Q."/>
            <person name="Zhang X."/>
        </authorList>
    </citation>
    <scope>NUCLEOTIDE SEQUENCE [LARGE SCALE GENOMIC DNA]</scope>
    <source>
        <strain evidence="4 5">BP5796</strain>
    </source>
</reference>
<evidence type="ECO:0000256" key="2">
    <source>
        <dbReference type="ARBA" id="ARBA00022801"/>
    </source>
</evidence>
<keyword evidence="5" id="KW-1185">Reference proteome</keyword>
<dbReference type="Gene3D" id="3.40.50.1820">
    <property type="entry name" value="alpha/beta hydrolase"/>
    <property type="match status" value="1"/>
</dbReference>
<organism evidence="4 5">
    <name type="scientific">Coleophoma crateriformis</name>
    <dbReference type="NCBI Taxonomy" id="565419"/>
    <lineage>
        <taxon>Eukaryota</taxon>
        <taxon>Fungi</taxon>
        <taxon>Dikarya</taxon>
        <taxon>Ascomycota</taxon>
        <taxon>Pezizomycotina</taxon>
        <taxon>Leotiomycetes</taxon>
        <taxon>Helotiales</taxon>
        <taxon>Dermateaceae</taxon>
        <taxon>Coleophoma</taxon>
    </lineage>
</organism>
<dbReference type="GO" id="GO:0006629">
    <property type="term" value="P:lipid metabolic process"/>
    <property type="evidence" value="ECO:0007669"/>
    <property type="project" value="InterPro"/>
</dbReference>
<sequence length="340" mass="38439">MGNAHRQVPTPNLRNLKLTSDCSVPTTLTQEELNSMRLFAHYSGAAYCDSIYLDAEDFNIDCGREEGKCPLEHDPEPEVVDIMYHAGPDAGTGYIARDVPNKMIIVAFQGTADGITSKMRDRADDGLIANQFEADLKIIRRISPNTCLPQYMPVTKNGCEVHSGFWNSWTQMESFVEQALIQLRTEHADYKYVFTGHSLGGAIAALGATHFRNLGWVIDLYTYGQPRLGSSDISMYITGQAPLRGKNYRVTNWDDVIPQLPTYKWIRKTHWTHFAPEYWINSDTVDDYNITLGDITVVPDFLYSEKGNSQFNVLESIQHKNGKKHGHYFGDIAGCDRERK</sequence>
<feature type="domain" description="Fungal lipase-type" evidence="3">
    <location>
        <begin position="151"/>
        <end position="262"/>
    </location>
</feature>
<evidence type="ECO:0000313" key="5">
    <source>
        <dbReference type="Proteomes" id="UP000256328"/>
    </source>
</evidence>
<dbReference type="InterPro" id="IPR002921">
    <property type="entry name" value="Fungal_lipase-type"/>
</dbReference>
<accession>A0A3D8T183</accession>
<evidence type="ECO:0000259" key="3">
    <source>
        <dbReference type="Pfam" id="PF01764"/>
    </source>
</evidence>
<evidence type="ECO:0000256" key="1">
    <source>
        <dbReference type="ARBA" id="ARBA00022729"/>
    </source>
</evidence>
<dbReference type="PANTHER" id="PTHR46640">
    <property type="entry name" value="TRIACYLGLYCEROL LIPASE, PUTATIVE (AFU_ORTHOLOGUE AFUA_6G06510)-RELATED"/>
    <property type="match status" value="1"/>
</dbReference>
<proteinExistence type="predicted"/>
<keyword evidence="1" id="KW-0732">Signal</keyword>
<comment type="caution">
    <text evidence="4">The sequence shown here is derived from an EMBL/GenBank/DDBJ whole genome shotgun (WGS) entry which is preliminary data.</text>
</comment>
<dbReference type="CDD" id="cd00519">
    <property type="entry name" value="Lipase_3"/>
    <property type="match status" value="1"/>
</dbReference>
<protein>
    <recommendedName>
        <fullName evidence="3">Fungal lipase-type domain-containing protein</fullName>
    </recommendedName>
</protein>
<dbReference type="GO" id="GO:0016787">
    <property type="term" value="F:hydrolase activity"/>
    <property type="evidence" value="ECO:0007669"/>
    <property type="project" value="UniProtKB-KW"/>
</dbReference>
<gene>
    <name evidence="4" type="ORF">BP5796_01688</name>
</gene>
<dbReference type="Pfam" id="PF01764">
    <property type="entry name" value="Lipase_3"/>
    <property type="match status" value="1"/>
</dbReference>
<dbReference type="OrthoDB" id="426718at2759"/>
<dbReference type="SUPFAM" id="SSF53474">
    <property type="entry name" value="alpha/beta-Hydrolases"/>
    <property type="match status" value="1"/>
</dbReference>
<dbReference type="InterPro" id="IPR029058">
    <property type="entry name" value="AB_hydrolase_fold"/>
</dbReference>
<name>A0A3D8T183_9HELO</name>